<dbReference type="InterPro" id="IPR036249">
    <property type="entry name" value="Thioredoxin-like_sf"/>
</dbReference>
<dbReference type="EMBL" id="JAEKNQ010000013">
    <property type="protein sequence ID" value="MBJ7602056.1"/>
    <property type="molecule type" value="Genomic_DNA"/>
</dbReference>
<dbReference type="Proteomes" id="UP000620075">
    <property type="component" value="Unassembled WGS sequence"/>
</dbReference>
<evidence type="ECO:0000256" key="1">
    <source>
        <dbReference type="ARBA" id="ARBA00023284"/>
    </source>
</evidence>
<reference evidence="2 3" key="1">
    <citation type="submission" date="2020-10" db="EMBL/GenBank/DDBJ databases">
        <title>Ca. Dormibacterota MAGs.</title>
        <authorList>
            <person name="Montgomery K."/>
        </authorList>
    </citation>
    <scope>NUCLEOTIDE SEQUENCE [LARGE SCALE GENOMIC DNA]</scope>
    <source>
        <strain evidence="2">SC8811_S16_3</strain>
    </source>
</reference>
<gene>
    <name evidence="2" type="ORF">JF888_02490</name>
</gene>
<dbReference type="RefSeq" id="WP_338176539.1">
    <property type="nucleotide sequence ID" value="NZ_JAEKNQ010000013.1"/>
</dbReference>
<name>A0A934KEU2_9BACT</name>
<keyword evidence="1" id="KW-0676">Redox-active center</keyword>
<evidence type="ECO:0000313" key="3">
    <source>
        <dbReference type="Proteomes" id="UP000620075"/>
    </source>
</evidence>
<protein>
    <submittedName>
        <fullName evidence="2">Rdx family protein</fullName>
    </submittedName>
</protein>
<dbReference type="InterPro" id="IPR011893">
    <property type="entry name" value="Selenoprotein_Rdx-typ"/>
</dbReference>
<dbReference type="Gene3D" id="3.40.30.10">
    <property type="entry name" value="Glutaredoxin"/>
    <property type="match status" value="1"/>
</dbReference>
<sequence length="71" mass="7481">MDEAAGLAAEILGGWAPILTGLEMKPGKSGRFEVSVDGELVFSKAALKRHARPGEIAGLLSPKLGPPLDWR</sequence>
<dbReference type="SUPFAM" id="SSF52833">
    <property type="entry name" value="Thioredoxin-like"/>
    <property type="match status" value="1"/>
</dbReference>
<dbReference type="AlphaFoldDB" id="A0A934KEU2"/>
<organism evidence="2 3">
    <name type="scientific">Candidatus Dormiibacter inghamiae</name>
    <dbReference type="NCBI Taxonomy" id="3127013"/>
    <lineage>
        <taxon>Bacteria</taxon>
        <taxon>Bacillati</taxon>
        <taxon>Candidatus Dormiibacterota</taxon>
        <taxon>Candidatus Dormibacteria</taxon>
        <taxon>Candidatus Dormibacterales</taxon>
        <taxon>Candidatus Dormibacteraceae</taxon>
        <taxon>Candidatus Dormiibacter</taxon>
    </lineage>
</organism>
<evidence type="ECO:0000313" key="2">
    <source>
        <dbReference type="EMBL" id="MBJ7602056.1"/>
    </source>
</evidence>
<accession>A0A934KEU2</accession>
<dbReference type="Pfam" id="PF10262">
    <property type="entry name" value="Rdx"/>
    <property type="match status" value="1"/>
</dbReference>
<proteinExistence type="predicted"/>
<comment type="caution">
    <text evidence="2">The sequence shown here is derived from an EMBL/GenBank/DDBJ whole genome shotgun (WGS) entry which is preliminary data.</text>
</comment>